<feature type="compositionally biased region" description="Basic residues" evidence="3">
    <location>
        <begin position="1"/>
        <end position="14"/>
    </location>
</feature>
<evidence type="ECO:0000256" key="1">
    <source>
        <dbReference type="ARBA" id="ARBA00010283"/>
    </source>
</evidence>
<dbReference type="Ensembl" id="ENSCAFT00020036194.1">
    <property type="protein sequence ID" value="ENSCAFP00020031338.1"/>
    <property type="gene ID" value="ENSCAFG00020024465.1"/>
</dbReference>
<evidence type="ECO:0000256" key="3">
    <source>
        <dbReference type="SAM" id="MobiDB-lite"/>
    </source>
</evidence>
<dbReference type="InterPro" id="IPR006888">
    <property type="entry name" value="XLR/SYCP3/FAM9_dom"/>
</dbReference>
<reference evidence="5" key="2">
    <citation type="submission" date="2025-09" db="UniProtKB">
        <authorList>
            <consortium name="Ensembl"/>
        </authorList>
    </citation>
    <scope>IDENTIFICATION</scope>
</reference>
<dbReference type="AlphaFoldDB" id="A0A8C0LEN1"/>
<accession>A0A8C0LEN1</accession>
<dbReference type="GO" id="GO:0000795">
    <property type="term" value="C:synaptonemal complex"/>
    <property type="evidence" value="ECO:0007669"/>
    <property type="project" value="Ensembl"/>
</dbReference>
<proteinExistence type="inferred from homology"/>
<dbReference type="GO" id="GO:0035092">
    <property type="term" value="P:sperm DNA condensation"/>
    <property type="evidence" value="ECO:0007669"/>
    <property type="project" value="Ensembl"/>
</dbReference>
<name>A0A8C0LEN1_CANLU</name>
<evidence type="ECO:0000259" key="4">
    <source>
        <dbReference type="Pfam" id="PF04803"/>
    </source>
</evidence>
<protein>
    <submittedName>
        <fullName evidence="5">Synaptonemal complex protein 3</fullName>
    </submittedName>
</protein>
<sequence length="216" mass="25790">MVPSGRKHTGKSGKKSMEDQVIRAYEFEKEDKKDLRGSEEDVPEGKTPVIDKHGKKRTSAVFEDALLAKRKRLELYTKASLKTSNQKIEHVWKTQQEQRQKLNQEYSQQFVTLFQQWEMDMQKIEEQEEKLNLFRQQQKIFQQSRIVQSQRLKTVRQLYEQFVKNMEELEKNHDNLLTGAQNELKKEMSMLQKKIMMETQQQEMASVRKSLQSMLF</sequence>
<dbReference type="PANTHER" id="PTHR19368:SF15">
    <property type="entry name" value="XLR_SYCP3_FAM9 DOMAIN-CONTAINING PROTEIN"/>
    <property type="match status" value="1"/>
</dbReference>
<keyword evidence="6" id="KW-1185">Reference proteome</keyword>
<dbReference type="InterPro" id="IPR051443">
    <property type="entry name" value="XLR/SYCP3"/>
</dbReference>
<feature type="region of interest" description="Disordered" evidence="3">
    <location>
        <begin position="1"/>
        <end position="51"/>
    </location>
</feature>
<dbReference type="GO" id="GO:0051321">
    <property type="term" value="P:meiotic cell cycle"/>
    <property type="evidence" value="ECO:0007669"/>
    <property type="project" value="TreeGrafter"/>
</dbReference>
<feature type="coiled-coil region" evidence="2">
    <location>
        <begin position="152"/>
        <end position="201"/>
    </location>
</feature>
<gene>
    <name evidence="5" type="primary">SYCP3</name>
</gene>
<feature type="compositionally biased region" description="Basic and acidic residues" evidence="3">
    <location>
        <begin position="15"/>
        <end position="39"/>
    </location>
</feature>
<evidence type="ECO:0000313" key="6">
    <source>
        <dbReference type="Proteomes" id="UP000694391"/>
    </source>
</evidence>
<comment type="similarity">
    <text evidence="1">Belongs to the XLR/SYCP3 family.</text>
</comment>
<dbReference type="Proteomes" id="UP000694391">
    <property type="component" value="Unplaced"/>
</dbReference>
<dbReference type="Pfam" id="PF04803">
    <property type="entry name" value="Cor1"/>
    <property type="match status" value="1"/>
</dbReference>
<dbReference type="GeneTree" id="ENSGT00390000000062"/>
<evidence type="ECO:0000313" key="5">
    <source>
        <dbReference type="Ensembl" id="ENSCAFP00020031338.1"/>
    </source>
</evidence>
<evidence type="ECO:0000256" key="2">
    <source>
        <dbReference type="SAM" id="Coils"/>
    </source>
</evidence>
<dbReference type="PANTHER" id="PTHR19368">
    <property type="entry name" value="XLR/SCP3/FAM9"/>
    <property type="match status" value="1"/>
</dbReference>
<keyword evidence="2" id="KW-0175">Coiled coil</keyword>
<feature type="domain" description="XLR/SYCP3/FAM9" evidence="4">
    <location>
        <begin position="65"/>
        <end position="194"/>
    </location>
</feature>
<reference evidence="5" key="1">
    <citation type="submission" date="2025-08" db="UniProtKB">
        <authorList>
            <consortium name="Ensembl"/>
        </authorList>
    </citation>
    <scope>IDENTIFICATION</scope>
</reference>
<organism evidence="5 6">
    <name type="scientific">Canis lupus dingo</name>
    <name type="common">dingo</name>
    <dbReference type="NCBI Taxonomy" id="286419"/>
    <lineage>
        <taxon>Eukaryota</taxon>
        <taxon>Metazoa</taxon>
        <taxon>Chordata</taxon>
        <taxon>Craniata</taxon>
        <taxon>Vertebrata</taxon>
        <taxon>Euteleostomi</taxon>
        <taxon>Mammalia</taxon>
        <taxon>Eutheria</taxon>
        <taxon>Laurasiatheria</taxon>
        <taxon>Carnivora</taxon>
        <taxon>Caniformia</taxon>
        <taxon>Canidae</taxon>
        <taxon>Canis</taxon>
    </lineage>
</organism>